<protein>
    <submittedName>
        <fullName evidence="2">Uncharacterized protein</fullName>
    </submittedName>
</protein>
<evidence type="ECO:0000256" key="1">
    <source>
        <dbReference type="SAM" id="MobiDB-lite"/>
    </source>
</evidence>
<reference evidence="2" key="2">
    <citation type="submission" date="2020-11" db="EMBL/GenBank/DDBJ databases">
        <authorList>
            <person name="McCartney M.A."/>
            <person name="Auch B."/>
            <person name="Kono T."/>
            <person name="Mallez S."/>
            <person name="Becker A."/>
            <person name="Gohl D.M."/>
            <person name="Silverstein K.A.T."/>
            <person name="Koren S."/>
            <person name="Bechman K.B."/>
            <person name="Herman A."/>
            <person name="Abrahante J.E."/>
            <person name="Garbe J."/>
        </authorList>
    </citation>
    <scope>NUCLEOTIDE SEQUENCE</scope>
    <source>
        <strain evidence="2">Duluth1</strain>
        <tissue evidence="2">Whole animal</tissue>
    </source>
</reference>
<reference evidence="2" key="1">
    <citation type="journal article" date="2019" name="bioRxiv">
        <title>The Genome of the Zebra Mussel, Dreissena polymorpha: A Resource for Invasive Species Research.</title>
        <authorList>
            <person name="McCartney M.A."/>
            <person name="Auch B."/>
            <person name="Kono T."/>
            <person name="Mallez S."/>
            <person name="Zhang Y."/>
            <person name="Obille A."/>
            <person name="Becker A."/>
            <person name="Abrahante J.E."/>
            <person name="Garbe J."/>
            <person name="Badalamenti J.P."/>
            <person name="Herman A."/>
            <person name="Mangelson H."/>
            <person name="Liachko I."/>
            <person name="Sullivan S."/>
            <person name="Sone E.D."/>
            <person name="Koren S."/>
            <person name="Silverstein K.A.T."/>
            <person name="Beckman K.B."/>
            <person name="Gohl D.M."/>
        </authorList>
    </citation>
    <scope>NUCLEOTIDE SEQUENCE</scope>
    <source>
        <strain evidence="2">Duluth1</strain>
        <tissue evidence="2">Whole animal</tissue>
    </source>
</reference>
<name>A0A9D4HZD6_DREPO</name>
<sequence>MEDGRLPKEVMYDQLVNGTRHMGRPVLRYKGACKRNLQSLRHRNRHLGDSGRGLHHLETVNT</sequence>
<feature type="region of interest" description="Disordered" evidence="1">
    <location>
        <begin position="43"/>
        <end position="62"/>
    </location>
</feature>
<evidence type="ECO:0000313" key="3">
    <source>
        <dbReference type="Proteomes" id="UP000828390"/>
    </source>
</evidence>
<comment type="caution">
    <text evidence="2">The sequence shown here is derived from an EMBL/GenBank/DDBJ whole genome shotgun (WGS) entry which is preliminary data.</text>
</comment>
<accession>A0A9D4HZD6</accession>
<keyword evidence="3" id="KW-1185">Reference proteome</keyword>
<proteinExistence type="predicted"/>
<dbReference type="AlphaFoldDB" id="A0A9D4HZD6"/>
<dbReference type="EMBL" id="JAIWYP010000011">
    <property type="protein sequence ID" value="KAH3738428.1"/>
    <property type="molecule type" value="Genomic_DNA"/>
</dbReference>
<evidence type="ECO:0000313" key="2">
    <source>
        <dbReference type="EMBL" id="KAH3738428.1"/>
    </source>
</evidence>
<organism evidence="2 3">
    <name type="scientific">Dreissena polymorpha</name>
    <name type="common">Zebra mussel</name>
    <name type="synonym">Mytilus polymorpha</name>
    <dbReference type="NCBI Taxonomy" id="45954"/>
    <lineage>
        <taxon>Eukaryota</taxon>
        <taxon>Metazoa</taxon>
        <taxon>Spiralia</taxon>
        <taxon>Lophotrochozoa</taxon>
        <taxon>Mollusca</taxon>
        <taxon>Bivalvia</taxon>
        <taxon>Autobranchia</taxon>
        <taxon>Heteroconchia</taxon>
        <taxon>Euheterodonta</taxon>
        <taxon>Imparidentia</taxon>
        <taxon>Neoheterodontei</taxon>
        <taxon>Myida</taxon>
        <taxon>Dreissenoidea</taxon>
        <taxon>Dreissenidae</taxon>
        <taxon>Dreissena</taxon>
    </lineage>
</organism>
<dbReference type="Proteomes" id="UP000828390">
    <property type="component" value="Unassembled WGS sequence"/>
</dbReference>
<gene>
    <name evidence="2" type="ORF">DPMN_045062</name>
</gene>